<name>A0A4D6XBE4_PSEPU</name>
<evidence type="ECO:0000313" key="2">
    <source>
        <dbReference type="Proteomes" id="UP000298551"/>
    </source>
</evidence>
<proteinExistence type="predicted"/>
<protein>
    <submittedName>
        <fullName evidence="1">Uncharacterized protein</fullName>
    </submittedName>
</protein>
<dbReference type="RefSeq" id="WP_136915244.1">
    <property type="nucleotide sequence ID" value="NZ_CP039371.1"/>
</dbReference>
<accession>A0A4D6XBE4</accession>
<dbReference type="Proteomes" id="UP000298551">
    <property type="component" value="Chromosome"/>
</dbReference>
<sequence length="102" mass="11138">MTLDAKAAEALSRYREALSAFQAVGHGTDEGADLYLSAERAAEDFGRQIAVLAAKEDKAKLDELAACSPDDHPGGSADYWRQMDELGKDHMLSQKLNLIDRD</sequence>
<gene>
    <name evidence="1" type="ORF">E6B08_17705</name>
</gene>
<dbReference type="AlphaFoldDB" id="A0A4D6XBE4"/>
<dbReference type="EMBL" id="CP039371">
    <property type="protein sequence ID" value="QCI13093.1"/>
    <property type="molecule type" value="Genomic_DNA"/>
</dbReference>
<evidence type="ECO:0000313" key="1">
    <source>
        <dbReference type="EMBL" id="QCI13093.1"/>
    </source>
</evidence>
<reference evidence="2" key="1">
    <citation type="submission" date="2019-04" db="EMBL/GenBank/DDBJ databases">
        <title>Genome sequence of Pseudomonas putida 1290, an auxin catabolizing strain.</title>
        <authorList>
            <person name="Laird T.S."/>
            <person name="Leveau J.H.J."/>
        </authorList>
    </citation>
    <scope>NUCLEOTIDE SEQUENCE [LARGE SCALE GENOMIC DNA]</scope>
    <source>
        <strain evidence="2">1290</strain>
    </source>
</reference>
<organism evidence="1 2">
    <name type="scientific">Pseudomonas putida</name>
    <name type="common">Arthrobacter siderocapsulatus</name>
    <dbReference type="NCBI Taxonomy" id="303"/>
    <lineage>
        <taxon>Bacteria</taxon>
        <taxon>Pseudomonadati</taxon>
        <taxon>Pseudomonadota</taxon>
        <taxon>Gammaproteobacteria</taxon>
        <taxon>Pseudomonadales</taxon>
        <taxon>Pseudomonadaceae</taxon>
        <taxon>Pseudomonas</taxon>
    </lineage>
</organism>